<dbReference type="GO" id="GO:0003796">
    <property type="term" value="F:lysozyme activity"/>
    <property type="evidence" value="ECO:0007669"/>
    <property type="project" value="UniProtKB-EC"/>
</dbReference>
<dbReference type="SUPFAM" id="SSF53955">
    <property type="entry name" value="Lysozyme-like"/>
    <property type="match status" value="1"/>
</dbReference>
<dbReference type="Proteomes" id="UP000293483">
    <property type="component" value="Unassembled WGS sequence"/>
</dbReference>
<keyword evidence="3" id="KW-0378">Hydrolase</keyword>
<sequence>MAICFGTIVYPNGIKVKKVDICTESQAKAYMSYDLKPFELAVKNVVTVPFNQNQLDALV</sequence>
<proteinExistence type="inferred from homology"/>
<dbReference type="GO" id="GO:0042742">
    <property type="term" value="P:defense response to bacterium"/>
    <property type="evidence" value="ECO:0007669"/>
    <property type="project" value="UniProtKB-KW"/>
</dbReference>
<evidence type="ECO:0000256" key="2">
    <source>
        <dbReference type="ARBA" id="ARBA00022638"/>
    </source>
</evidence>
<accession>A0A4Q7ATR4</accession>
<dbReference type="InterPro" id="IPR023346">
    <property type="entry name" value="Lysozyme-like_dom_sf"/>
</dbReference>
<keyword evidence="3" id="KW-0326">Glycosidase</keyword>
<evidence type="ECO:0000313" key="4">
    <source>
        <dbReference type="EMBL" id="RZG66804.1"/>
    </source>
</evidence>
<dbReference type="GO" id="GO:0031640">
    <property type="term" value="P:killing of cells of another organism"/>
    <property type="evidence" value="ECO:0007669"/>
    <property type="project" value="UniProtKB-KW"/>
</dbReference>
<protein>
    <recommendedName>
        <fullName evidence="3">Lysozyme</fullName>
        <ecNumber evidence="3">3.2.1.17</ecNumber>
    </recommendedName>
</protein>
<dbReference type="InterPro" id="IPR023347">
    <property type="entry name" value="Lysozyme_dom_sf"/>
</dbReference>
<dbReference type="Pfam" id="PF00959">
    <property type="entry name" value="Phage_lysozyme"/>
    <property type="match status" value="1"/>
</dbReference>
<dbReference type="AlphaFoldDB" id="A0A4Q7ATR4"/>
<evidence type="ECO:0000256" key="1">
    <source>
        <dbReference type="ARBA" id="ARBA00022529"/>
    </source>
</evidence>
<dbReference type="Gene3D" id="1.10.530.40">
    <property type="match status" value="1"/>
</dbReference>
<dbReference type="EMBL" id="SGSU01000009">
    <property type="protein sequence ID" value="RZG66804.1"/>
    <property type="molecule type" value="Genomic_DNA"/>
</dbReference>
<comment type="similarity">
    <text evidence="3">Belongs to the glycosyl hydrolase 24 family.</text>
</comment>
<dbReference type="GO" id="GO:0016998">
    <property type="term" value="P:cell wall macromolecule catabolic process"/>
    <property type="evidence" value="ECO:0007669"/>
    <property type="project" value="InterPro"/>
</dbReference>
<keyword evidence="2 3" id="KW-0081">Bacteriolytic enzyme</keyword>
<gene>
    <name evidence="4" type="ORF">EXE25_08915</name>
</gene>
<dbReference type="GO" id="GO:0009253">
    <property type="term" value="P:peptidoglycan catabolic process"/>
    <property type="evidence" value="ECO:0007669"/>
    <property type="project" value="InterPro"/>
</dbReference>
<evidence type="ECO:0000256" key="3">
    <source>
        <dbReference type="RuleBase" id="RU003788"/>
    </source>
</evidence>
<reference evidence="4 5" key="1">
    <citation type="submission" date="2019-02" db="EMBL/GenBank/DDBJ databases">
        <title>The Batch Genome Submission of Acinetobacter spp. strains.</title>
        <authorList>
            <person name="Qin J."/>
            <person name="Hu Y."/>
            <person name="Ye H."/>
            <person name="Wei L."/>
            <person name="Feng Y."/>
            <person name="Zong Z."/>
        </authorList>
    </citation>
    <scope>NUCLEOTIDE SEQUENCE [LARGE SCALE GENOMIC DNA]</scope>
    <source>
        <strain evidence="4 5">WCHABo060081</strain>
    </source>
</reference>
<name>A0A4Q7ATR4_9GAMM</name>
<organism evidence="4 5">
    <name type="scientific">Acinetobacter bouvetii</name>
    <dbReference type="NCBI Taxonomy" id="202951"/>
    <lineage>
        <taxon>Bacteria</taxon>
        <taxon>Pseudomonadati</taxon>
        <taxon>Pseudomonadota</taxon>
        <taxon>Gammaproteobacteria</taxon>
        <taxon>Moraxellales</taxon>
        <taxon>Moraxellaceae</taxon>
        <taxon>Acinetobacter</taxon>
    </lineage>
</organism>
<evidence type="ECO:0000313" key="5">
    <source>
        <dbReference type="Proteomes" id="UP000293483"/>
    </source>
</evidence>
<keyword evidence="1 3" id="KW-0929">Antimicrobial</keyword>
<comment type="catalytic activity">
    <reaction evidence="3">
        <text>Hydrolysis of (1-&gt;4)-beta-linkages between N-acetylmuramic acid and N-acetyl-D-glucosamine residues in a peptidoglycan and between N-acetyl-D-glucosamine residues in chitodextrins.</text>
        <dbReference type="EC" id="3.2.1.17"/>
    </reaction>
</comment>
<comment type="caution">
    <text evidence="4">The sequence shown here is derived from an EMBL/GenBank/DDBJ whole genome shotgun (WGS) entry which is preliminary data.</text>
</comment>
<dbReference type="InterPro" id="IPR002196">
    <property type="entry name" value="Glyco_hydro_24"/>
</dbReference>
<dbReference type="EC" id="3.2.1.17" evidence="3"/>